<dbReference type="KEGG" id="gax:Pan161_03090"/>
<proteinExistence type="predicted"/>
<keyword evidence="2" id="KW-0223">Dioxygenase</keyword>
<gene>
    <name evidence="2" type="ORF">Pan161_03090</name>
</gene>
<keyword evidence="3" id="KW-1185">Reference proteome</keyword>
<dbReference type="InterPro" id="IPR008775">
    <property type="entry name" value="Phytyl_CoA_dOase-like"/>
</dbReference>
<dbReference type="Proteomes" id="UP000316855">
    <property type="component" value="Chromosome"/>
</dbReference>
<reference evidence="2 3" key="1">
    <citation type="submission" date="2019-02" db="EMBL/GenBank/DDBJ databases">
        <title>Deep-cultivation of Planctomycetes and their phenomic and genomic characterization uncovers novel biology.</title>
        <authorList>
            <person name="Wiegand S."/>
            <person name="Jogler M."/>
            <person name="Boedeker C."/>
            <person name="Pinto D."/>
            <person name="Vollmers J."/>
            <person name="Rivas-Marin E."/>
            <person name="Kohn T."/>
            <person name="Peeters S.H."/>
            <person name="Heuer A."/>
            <person name="Rast P."/>
            <person name="Oberbeckmann S."/>
            <person name="Bunk B."/>
            <person name="Jeske O."/>
            <person name="Meyerdierks A."/>
            <person name="Storesund J.E."/>
            <person name="Kallscheuer N."/>
            <person name="Luecker S."/>
            <person name="Lage O.M."/>
            <person name="Pohl T."/>
            <person name="Merkel B.J."/>
            <person name="Hornburger P."/>
            <person name="Mueller R.-W."/>
            <person name="Bruemmer F."/>
            <person name="Labrenz M."/>
            <person name="Spormann A.M."/>
            <person name="Op den Camp H."/>
            <person name="Overmann J."/>
            <person name="Amann R."/>
            <person name="Jetten M.S.M."/>
            <person name="Mascher T."/>
            <person name="Medema M.H."/>
            <person name="Devos D.P."/>
            <person name="Kaster A.-K."/>
            <person name="Ovreas L."/>
            <person name="Rohde M."/>
            <person name="Galperin M.Y."/>
            <person name="Jogler C."/>
        </authorList>
    </citation>
    <scope>NUCLEOTIDE SEQUENCE [LARGE SCALE GENOMIC DNA]</scope>
    <source>
        <strain evidence="2 3">Pan161</strain>
    </source>
</reference>
<dbReference type="RefSeq" id="WP_145223844.1">
    <property type="nucleotide sequence ID" value="NZ_CP036343.1"/>
</dbReference>
<sequence length="260" mass="29409">MNTTLTASQLHHWNQTGYVKFPGFLSALETENLREWVEEISTWPADDEKWMHHFEQTPSGVRPARTEYILAFHTGIRQLLTQGKIPDCAGALMGEPAILYKEKINYKYPGGGGYAAHQDAPAYEFIRNHITCSIAIDAATPENGCLFFAPELHQRGLLHLDKNGCIDSEYADTLDWEPVPMQPGDALFFSSYAPHKSPPNETQQPRRTLYLTYNARAEGDLREEYYADKRRSFAQVDTTGSEKLKISKIGHFDGKPAQQT</sequence>
<organism evidence="2 3">
    <name type="scientific">Gimesia algae</name>
    <dbReference type="NCBI Taxonomy" id="2527971"/>
    <lineage>
        <taxon>Bacteria</taxon>
        <taxon>Pseudomonadati</taxon>
        <taxon>Planctomycetota</taxon>
        <taxon>Planctomycetia</taxon>
        <taxon>Planctomycetales</taxon>
        <taxon>Planctomycetaceae</taxon>
        <taxon>Gimesia</taxon>
    </lineage>
</organism>
<dbReference type="GO" id="GO:0016706">
    <property type="term" value="F:2-oxoglutarate-dependent dioxygenase activity"/>
    <property type="evidence" value="ECO:0007669"/>
    <property type="project" value="UniProtKB-ARBA"/>
</dbReference>
<dbReference type="PANTHER" id="PTHR20883">
    <property type="entry name" value="PHYTANOYL-COA DIOXYGENASE DOMAIN CONTAINING 1"/>
    <property type="match status" value="1"/>
</dbReference>
<accession>A0A517V6R4</accession>
<evidence type="ECO:0000313" key="3">
    <source>
        <dbReference type="Proteomes" id="UP000316855"/>
    </source>
</evidence>
<protein>
    <submittedName>
        <fullName evidence="2">Phytanoyl-CoA dioxygenase (PhyH)</fullName>
    </submittedName>
</protein>
<keyword evidence="2" id="KW-0560">Oxidoreductase</keyword>
<dbReference type="Gene3D" id="2.60.120.620">
    <property type="entry name" value="q2cbj1_9rhob like domain"/>
    <property type="match status" value="1"/>
</dbReference>
<comment type="cofactor">
    <cofactor evidence="1">
        <name>Fe(2+)</name>
        <dbReference type="ChEBI" id="CHEBI:29033"/>
    </cofactor>
</comment>
<dbReference type="OrthoDB" id="9796766at2"/>
<name>A0A517V6R4_9PLAN</name>
<dbReference type="EMBL" id="CP036343">
    <property type="protein sequence ID" value="QDT88691.1"/>
    <property type="molecule type" value="Genomic_DNA"/>
</dbReference>
<evidence type="ECO:0000256" key="1">
    <source>
        <dbReference type="ARBA" id="ARBA00001954"/>
    </source>
</evidence>
<dbReference type="AlphaFoldDB" id="A0A517V6R4"/>
<dbReference type="SUPFAM" id="SSF51197">
    <property type="entry name" value="Clavaminate synthase-like"/>
    <property type="match status" value="1"/>
</dbReference>
<evidence type="ECO:0000313" key="2">
    <source>
        <dbReference type="EMBL" id="QDT88691.1"/>
    </source>
</evidence>
<dbReference type="PANTHER" id="PTHR20883:SF48">
    <property type="entry name" value="ECTOINE DIOXYGENASE"/>
    <property type="match status" value="1"/>
</dbReference>
<dbReference type="GO" id="GO:0005506">
    <property type="term" value="F:iron ion binding"/>
    <property type="evidence" value="ECO:0007669"/>
    <property type="project" value="UniProtKB-ARBA"/>
</dbReference>
<dbReference type="Pfam" id="PF05721">
    <property type="entry name" value="PhyH"/>
    <property type="match status" value="1"/>
</dbReference>